<evidence type="ECO:0000313" key="2">
    <source>
        <dbReference type="Proteomes" id="UP001285352"/>
    </source>
</evidence>
<gene>
    <name evidence="1" type="ORF">SK854_02325</name>
</gene>
<dbReference type="Proteomes" id="UP001285352">
    <property type="component" value="Unassembled WGS sequence"/>
</dbReference>
<keyword evidence="2" id="KW-1185">Reference proteome</keyword>
<protein>
    <recommendedName>
        <fullName evidence="3">Lipoprotein</fullName>
    </recommendedName>
</protein>
<comment type="caution">
    <text evidence="1">The sequence shown here is derived from an EMBL/GenBank/DDBJ whole genome shotgun (WGS) entry which is preliminary data.</text>
</comment>
<dbReference type="EMBL" id="JAXAVU010000001">
    <property type="protein sequence ID" value="MDX8140929.1"/>
    <property type="molecule type" value="Genomic_DNA"/>
</dbReference>
<evidence type="ECO:0000313" key="1">
    <source>
        <dbReference type="EMBL" id="MDX8140929.1"/>
    </source>
</evidence>
<dbReference type="RefSeq" id="WP_319973257.1">
    <property type="nucleotide sequence ID" value="NZ_JAXAVU010000001.1"/>
</dbReference>
<name>A0ABU4UPI2_9PSEU</name>
<reference evidence="1 2" key="1">
    <citation type="submission" date="2023-11" db="EMBL/GenBank/DDBJ databases">
        <title>Lentzea sokolovensis, sp. nov., Lentzea kristufkii, sp. nov., and Lentzea miocenensis, sp. nov., rare actinobacteria from Sokolov Coal Basin, Miocene lacustrine sediment, Czech Republic.</title>
        <authorList>
            <person name="Lara A."/>
            <person name="Kotroba L."/>
            <person name="Nouioui I."/>
            <person name="Neumann-Schaal M."/>
            <person name="Mast Y."/>
            <person name="Chronakova A."/>
        </authorList>
    </citation>
    <scope>NUCLEOTIDE SEQUENCE [LARGE SCALE GENOMIC DNA]</scope>
    <source>
        <strain evidence="1 2">BCCO 10_0061</strain>
    </source>
</reference>
<proteinExistence type="predicted"/>
<evidence type="ECO:0008006" key="3">
    <source>
        <dbReference type="Google" id="ProtNLM"/>
    </source>
</evidence>
<accession>A0ABU4UPI2</accession>
<sequence length="131" mass="13947">MTLTACGIRPTSILTGAEAPTVSSHTLTIYLVTPQRDGLVRRTRDYTGTVDITTAMNVLLAGLTDEEKKLGLVTELPTTNDKAVAVLNVIVMPEGIEPPTSKWAVFQVHCTALASRAKVAGVESLPDENCP</sequence>
<reference evidence="1 2" key="2">
    <citation type="submission" date="2023-11" db="EMBL/GenBank/DDBJ databases">
        <authorList>
            <person name="Lara A.C."/>
            <person name="Chronakova A."/>
        </authorList>
    </citation>
    <scope>NUCLEOTIDE SEQUENCE [LARGE SCALE GENOMIC DNA]</scope>
    <source>
        <strain evidence="1 2">BCCO 10_0061</strain>
    </source>
</reference>
<organism evidence="1 2">
    <name type="scientific">Lentzea sokolovensis</name>
    <dbReference type="NCBI Taxonomy" id="3095429"/>
    <lineage>
        <taxon>Bacteria</taxon>
        <taxon>Bacillati</taxon>
        <taxon>Actinomycetota</taxon>
        <taxon>Actinomycetes</taxon>
        <taxon>Pseudonocardiales</taxon>
        <taxon>Pseudonocardiaceae</taxon>
        <taxon>Lentzea</taxon>
    </lineage>
</organism>